<reference evidence="1 2" key="1">
    <citation type="submission" date="2020-12" db="EMBL/GenBank/DDBJ databases">
        <title>FDA dAtabase for Regulatory Grade micrObial Sequences (FDA-ARGOS): Supporting development and validation of Infectious Disease Dx tests.</title>
        <authorList>
            <person name="Nelson B."/>
            <person name="Plummer A."/>
            <person name="Tallon L."/>
            <person name="Sadzewicz L."/>
            <person name="Zhao X."/>
            <person name="Boylan J."/>
            <person name="Ott S."/>
            <person name="Bowen H."/>
            <person name="Vavikolanu K."/>
            <person name="Mehta A."/>
            <person name="Aluvathingal J."/>
            <person name="Nadendla S."/>
            <person name="Myers T."/>
            <person name="Yan Y."/>
            <person name="Sichtig H."/>
        </authorList>
    </citation>
    <scope>NUCLEOTIDE SEQUENCE [LARGE SCALE GENOMIC DNA]</scope>
    <source>
        <strain evidence="1 2">FDAARGOS_899</strain>
        <plasmid evidence="1 2">unnamed</plasmid>
    </source>
</reference>
<sequence>MPYDVEAEFERLKAEVEALEAVHPNRVVQVLVGPSSVGVSSGNRAALQGQCCAA</sequence>
<geneLocation type="plasmid" evidence="1 2">
    <name>unnamed</name>
</geneLocation>
<dbReference type="KEGG" id="bhg:I6G56_00240"/>
<protein>
    <submittedName>
        <fullName evidence="1">Uncharacterized protein</fullName>
    </submittedName>
</protein>
<name>A0A7T2TXQ5_9BURK</name>
<dbReference type="EMBL" id="CP065685">
    <property type="protein sequence ID" value="QPS41993.1"/>
    <property type="molecule type" value="Genomic_DNA"/>
</dbReference>
<organism evidence="1 2">
    <name type="scientific">Burkholderia humptydooensis</name>
    <dbReference type="NCBI Taxonomy" id="430531"/>
    <lineage>
        <taxon>Bacteria</taxon>
        <taxon>Pseudomonadati</taxon>
        <taxon>Pseudomonadota</taxon>
        <taxon>Betaproteobacteria</taxon>
        <taxon>Burkholderiales</taxon>
        <taxon>Burkholderiaceae</taxon>
        <taxon>Burkholderia</taxon>
        <taxon>pseudomallei group</taxon>
    </lineage>
</organism>
<accession>A0A7T2TXQ5</accession>
<keyword evidence="1" id="KW-0614">Plasmid</keyword>
<evidence type="ECO:0000313" key="1">
    <source>
        <dbReference type="EMBL" id="QPS41993.1"/>
    </source>
</evidence>
<proteinExistence type="predicted"/>
<gene>
    <name evidence="1" type="ORF">I6G56_00240</name>
</gene>
<dbReference type="AlphaFoldDB" id="A0A7T2TXQ5"/>
<dbReference type="Proteomes" id="UP000594943">
    <property type="component" value="Plasmid unnamed"/>
</dbReference>
<dbReference type="RefSeq" id="WP_156436729.1">
    <property type="nucleotide sequence ID" value="NZ_CP013381.1"/>
</dbReference>
<evidence type="ECO:0000313" key="2">
    <source>
        <dbReference type="Proteomes" id="UP000594943"/>
    </source>
</evidence>